<comment type="subcellular location">
    <subcellularLocation>
        <location evidence="1">Nucleus</location>
    </subcellularLocation>
</comment>
<name>A0A1Y1XGS5_9FUNG</name>
<evidence type="ECO:0008006" key="7">
    <source>
        <dbReference type="Google" id="ProtNLM"/>
    </source>
</evidence>
<dbReference type="OrthoDB" id="524165at2759"/>
<feature type="coiled-coil region" evidence="4">
    <location>
        <begin position="54"/>
        <end position="88"/>
    </location>
</feature>
<gene>
    <name evidence="5" type="ORF">BCR32DRAFT_291006</name>
</gene>
<sequence>MDQTKEAFRKYLENNGIIDALTKVLVGLYEESEKPENPIDFIKQFLGGPSEIDIEALKAENDELKRKVEDLESELAQFKQNESDENELHGDDQ</sequence>
<evidence type="ECO:0000313" key="6">
    <source>
        <dbReference type="Proteomes" id="UP000193944"/>
    </source>
</evidence>
<keyword evidence="3" id="KW-0539">Nucleus</keyword>
<reference evidence="5 6" key="2">
    <citation type="submission" date="2016-08" db="EMBL/GenBank/DDBJ databases">
        <title>Pervasive Adenine N6-methylation of Active Genes in Fungi.</title>
        <authorList>
            <consortium name="DOE Joint Genome Institute"/>
            <person name="Mondo S.J."/>
            <person name="Dannebaum R.O."/>
            <person name="Kuo R.C."/>
            <person name="Labutti K."/>
            <person name="Haridas S."/>
            <person name="Kuo A."/>
            <person name="Salamov A."/>
            <person name="Ahrendt S.R."/>
            <person name="Lipzen A."/>
            <person name="Sullivan W."/>
            <person name="Andreopoulos W.B."/>
            <person name="Clum A."/>
            <person name="Lindquist E."/>
            <person name="Daum C."/>
            <person name="Ramamoorthy G.K."/>
            <person name="Gryganskyi A."/>
            <person name="Culley D."/>
            <person name="Magnuson J.K."/>
            <person name="James T.Y."/>
            <person name="O'Malley M.A."/>
            <person name="Stajich J.E."/>
            <person name="Spatafora J.W."/>
            <person name="Visel A."/>
            <person name="Grigoriev I.V."/>
        </authorList>
    </citation>
    <scope>NUCLEOTIDE SEQUENCE [LARGE SCALE GENOMIC DNA]</scope>
    <source>
        <strain evidence="5 6">S4</strain>
    </source>
</reference>
<dbReference type="GO" id="GO:0003713">
    <property type="term" value="F:transcription coactivator activity"/>
    <property type="evidence" value="ECO:0007669"/>
    <property type="project" value="InterPro"/>
</dbReference>
<dbReference type="Gene3D" id="6.10.250.1060">
    <property type="match status" value="1"/>
</dbReference>
<dbReference type="Proteomes" id="UP000193944">
    <property type="component" value="Unassembled WGS sequence"/>
</dbReference>
<comment type="caution">
    <text evidence="5">The sequence shown here is derived from an EMBL/GenBank/DDBJ whole genome shotgun (WGS) entry which is preliminary data.</text>
</comment>
<organism evidence="5 6">
    <name type="scientific">Anaeromyces robustus</name>
    <dbReference type="NCBI Taxonomy" id="1754192"/>
    <lineage>
        <taxon>Eukaryota</taxon>
        <taxon>Fungi</taxon>
        <taxon>Fungi incertae sedis</taxon>
        <taxon>Chytridiomycota</taxon>
        <taxon>Chytridiomycota incertae sedis</taxon>
        <taxon>Neocallimastigomycetes</taxon>
        <taxon>Neocallimastigales</taxon>
        <taxon>Neocallimastigaceae</taxon>
        <taxon>Anaeromyces</taxon>
    </lineage>
</organism>
<dbReference type="EMBL" id="MCFG01000043">
    <property type="protein sequence ID" value="ORX84947.1"/>
    <property type="molecule type" value="Genomic_DNA"/>
</dbReference>
<comment type="similarity">
    <text evidence="2">Belongs to the AMY1 family.</text>
</comment>
<keyword evidence="4" id="KW-0175">Coiled coil</keyword>
<dbReference type="PANTHER" id="PTHR13168">
    <property type="entry name" value="ASSOCIATE OF C-MYC AMY-1"/>
    <property type="match status" value="1"/>
</dbReference>
<evidence type="ECO:0000256" key="1">
    <source>
        <dbReference type="ARBA" id="ARBA00004123"/>
    </source>
</evidence>
<evidence type="ECO:0000256" key="3">
    <source>
        <dbReference type="ARBA" id="ARBA00023242"/>
    </source>
</evidence>
<dbReference type="GO" id="GO:0005634">
    <property type="term" value="C:nucleus"/>
    <property type="evidence" value="ECO:0007669"/>
    <property type="project" value="UniProtKB-SubCell"/>
</dbReference>
<dbReference type="CDD" id="cd21937">
    <property type="entry name" value="ZIP_MycBP-like"/>
    <property type="match status" value="1"/>
</dbReference>
<keyword evidence="6" id="KW-1185">Reference proteome</keyword>
<dbReference type="PRINTS" id="PR02028">
    <property type="entry name" value="CMYCBINDINGP"/>
</dbReference>
<proteinExistence type="inferred from homology"/>
<protein>
    <recommendedName>
        <fullName evidence="7">c-Myc-binding protein</fullName>
    </recommendedName>
</protein>
<dbReference type="STRING" id="1754192.A0A1Y1XGS5"/>
<dbReference type="InterPro" id="IPR026060">
    <property type="entry name" value="AMY1"/>
</dbReference>
<evidence type="ECO:0000256" key="2">
    <source>
        <dbReference type="ARBA" id="ARBA00009389"/>
    </source>
</evidence>
<evidence type="ECO:0000256" key="4">
    <source>
        <dbReference type="SAM" id="Coils"/>
    </source>
</evidence>
<reference evidence="5 6" key="1">
    <citation type="submission" date="2016-08" db="EMBL/GenBank/DDBJ databases">
        <title>A Parts List for Fungal Cellulosomes Revealed by Comparative Genomics.</title>
        <authorList>
            <consortium name="DOE Joint Genome Institute"/>
            <person name="Haitjema C.H."/>
            <person name="Gilmore S.P."/>
            <person name="Henske J.K."/>
            <person name="Solomon K.V."/>
            <person name="De Groot R."/>
            <person name="Kuo A."/>
            <person name="Mondo S.J."/>
            <person name="Salamov A.A."/>
            <person name="Labutti K."/>
            <person name="Zhao Z."/>
            <person name="Chiniquy J."/>
            <person name="Barry K."/>
            <person name="Brewer H.M."/>
            <person name="Purvine S.O."/>
            <person name="Wright A.T."/>
            <person name="Boxma B."/>
            <person name="Van Alen T."/>
            <person name="Hackstein J.H."/>
            <person name="Baker S.E."/>
            <person name="Grigoriev I.V."/>
            <person name="O'Malley M.A."/>
        </authorList>
    </citation>
    <scope>NUCLEOTIDE SEQUENCE [LARGE SCALE GENOMIC DNA]</scope>
    <source>
        <strain evidence="5 6">S4</strain>
    </source>
</reference>
<dbReference type="PANTHER" id="PTHR13168:SF0">
    <property type="entry name" value="C-MYC-BINDING PROTEIN"/>
    <property type="match status" value="1"/>
</dbReference>
<dbReference type="AlphaFoldDB" id="A0A1Y1XGS5"/>
<accession>A0A1Y1XGS5</accession>
<evidence type="ECO:0000313" key="5">
    <source>
        <dbReference type="EMBL" id="ORX84947.1"/>
    </source>
</evidence>